<evidence type="ECO:0000313" key="3">
    <source>
        <dbReference type="WBParaSite" id="nOo.2.0.1.t09065-RA"/>
    </source>
</evidence>
<dbReference type="AlphaFoldDB" id="A0A182ELS4"/>
<evidence type="ECO:0000313" key="2">
    <source>
        <dbReference type="Proteomes" id="UP000271087"/>
    </source>
</evidence>
<protein>
    <submittedName>
        <fullName evidence="3">ANK_REP_REGION domain-containing protein</fullName>
    </submittedName>
</protein>
<gene>
    <name evidence="1" type="ORF">NOO_LOCUS9065</name>
</gene>
<dbReference type="Proteomes" id="UP000271087">
    <property type="component" value="Unassembled WGS sequence"/>
</dbReference>
<accession>A0A182ELS4</accession>
<dbReference type="OrthoDB" id="195446at2759"/>
<dbReference type="EMBL" id="UYRW01004164">
    <property type="protein sequence ID" value="VDM92251.1"/>
    <property type="molecule type" value="Genomic_DNA"/>
</dbReference>
<reference evidence="1 2" key="2">
    <citation type="submission" date="2018-08" db="EMBL/GenBank/DDBJ databases">
        <authorList>
            <person name="Laetsch R D."/>
            <person name="Stevens L."/>
            <person name="Kumar S."/>
            <person name="Blaxter L. M."/>
        </authorList>
    </citation>
    <scope>NUCLEOTIDE SEQUENCE [LARGE SCALE GENOMIC DNA]</scope>
</reference>
<name>A0A182ELS4_ONCOC</name>
<reference evidence="3" key="1">
    <citation type="submission" date="2016-06" db="UniProtKB">
        <authorList>
            <consortium name="WormBaseParasite"/>
        </authorList>
    </citation>
    <scope>IDENTIFICATION</scope>
</reference>
<sequence length="74" mass="8543">MDEIVSRWTNDCTCRSNVCEGRNDTTSIKISNRTALHFACARASKCGIRMTQILLERWKEDRLAENLQKCLSIH</sequence>
<dbReference type="WBParaSite" id="nOo.2.0.1.t09065-RA">
    <property type="protein sequence ID" value="nOo.2.0.1.t09065-RA"/>
    <property type="gene ID" value="nOo.2.0.1.g09065"/>
</dbReference>
<organism evidence="3">
    <name type="scientific">Onchocerca ochengi</name>
    <name type="common">Filarial nematode worm</name>
    <dbReference type="NCBI Taxonomy" id="42157"/>
    <lineage>
        <taxon>Eukaryota</taxon>
        <taxon>Metazoa</taxon>
        <taxon>Ecdysozoa</taxon>
        <taxon>Nematoda</taxon>
        <taxon>Chromadorea</taxon>
        <taxon>Rhabditida</taxon>
        <taxon>Spirurina</taxon>
        <taxon>Spiruromorpha</taxon>
        <taxon>Filarioidea</taxon>
        <taxon>Onchocercidae</taxon>
        <taxon>Onchocerca</taxon>
    </lineage>
</organism>
<keyword evidence="2" id="KW-1185">Reference proteome</keyword>
<proteinExistence type="predicted"/>
<evidence type="ECO:0000313" key="1">
    <source>
        <dbReference type="EMBL" id="VDM92251.1"/>
    </source>
</evidence>